<feature type="coiled-coil region" evidence="3">
    <location>
        <begin position="224"/>
        <end position="265"/>
    </location>
</feature>
<dbReference type="Gene3D" id="1.10.287.470">
    <property type="entry name" value="Helix hairpin bin"/>
    <property type="match status" value="1"/>
</dbReference>
<keyword evidence="4" id="KW-0472">Membrane</keyword>
<sequence>MRVRHERPMSDLSYSVRAPLKLTLESGDEICIKSWSLNGVQYPEKTDILPKAGLLSIPFQGVDIQFDVRFKDGSHRRELLFDGLSGRQRETLAIFYRSILSGKMASTEEVITSLDTPVDLVPMTETNEEEIEGRAKQSPRILRVIWNVSLYLVLAVIVFGVIGSQVINRLAHVELLQARIVAPMTVLHTSQSGFVDQILVEPGQSVEQGQTLVHLNNPETAAALDDVRANIARYERLIFEAEQRLAEHRKQIEASREHLKEALRLVVAIVGHENFAATTGTLSAQEAWNEIKRFDENRAAGIGRQFEMERHLTHEVEDLRTYWSRLKRDLGNAKNVNDAVDIVAPTDGVIVSVDVFENQFLDRGVRVIEIEENTPRLVKAWLSETRSDMIFEGMKATVRFNAGLEAKSSVGEIVNVTAAIDPDISKDFGLIVTVHLNDLSTEEMRQMFRPNAPVQMRAKKRWLSFLPWIAD</sequence>
<evidence type="ECO:0000256" key="3">
    <source>
        <dbReference type="SAM" id="Coils"/>
    </source>
</evidence>
<dbReference type="Gene3D" id="2.40.50.100">
    <property type="match status" value="1"/>
</dbReference>
<accession>A0A1M5SSK1</accession>
<dbReference type="EMBL" id="FQXB01000007">
    <property type="protein sequence ID" value="SHH41486.1"/>
    <property type="molecule type" value="Genomic_DNA"/>
</dbReference>
<name>A0A1M5SSK1_9RHOB</name>
<dbReference type="STRING" id="1508389.SAMN05444003_3081"/>
<gene>
    <name evidence="5" type="ORF">SAMN05444003_3081</name>
</gene>
<evidence type="ECO:0000256" key="1">
    <source>
        <dbReference type="ARBA" id="ARBA00004196"/>
    </source>
</evidence>
<evidence type="ECO:0000313" key="6">
    <source>
        <dbReference type="Proteomes" id="UP000184074"/>
    </source>
</evidence>
<dbReference type="PANTHER" id="PTHR32347">
    <property type="entry name" value="EFFLUX SYSTEM COMPONENT YKNX-RELATED"/>
    <property type="match status" value="1"/>
</dbReference>
<keyword evidence="2 3" id="KW-0175">Coiled coil</keyword>
<reference evidence="5 6" key="1">
    <citation type="submission" date="2016-11" db="EMBL/GenBank/DDBJ databases">
        <authorList>
            <person name="Jaros S."/>
            <person name="Januszkiewicz K."/>
            <person name="Wedrychowicz H."/>
        </authorList>
    </citation>
    <scope>NUCLEOTIDE SEQUENCE [LARGE SCALE GENOMIC DNA]</scope>
    <source>
        <strain evidence="5 6">DSM 28715</strain>
    </source>
</reference>
<evidence type="ECO:0000256" key="2">
    <source>
        <dbReference type="ARBA" id="ARBA00023054"/>
    </source>
</evidence>
<protein>
    <submittedName>
        <fullName evidence="5">Multidrug resistance efflux pump</fullName>
    </submittedName>
</protein>
<dbReference type="Gene3D" id="2.40.30.170">
    <property type="match status" value="1"/>
</dbReference>
<comment type="subcellular location">
    <subcellularLocation>
        <location evidence="1">Cell envelope</location>
    </subcellularLocation>
</comment>
<keyword evidence="4" id="KW-1133">Transmembrane helix</keyword>
<feature type="transmembrane region" description="Helical" evidence="4">
    <location>
        <begin position="144"/>
        <end position="167"/>
    </location>
</feature>
<keyword evidence="4" id="KW-0812">Transmembrane</keyword>
<organism evidence="5 6">
    <name type="scientific">Cognatiyoonia sediminum</name>
    <dbReference type="NCBI Taxonomy" id="1508389"/>
    <lineage>
        <taxon>Bacteria</taxon>
        <taxon>Pseudomonadati</taxon>
        <taxon>Pseudomonadota</taxon>
        <taxon>Alphaproteobacteria</taxon>
        <taxon>Rhodobacterales</taxon>
        <taxon>Paracoccaceae</taxon>
        <taxon>Cognatiyoonia</taxon>
    </lineage>
</organism>
<dbReference type="InterPro" id="IPR050465">
    <property type="entry name" value="UPF0194_transport"/>
</dbReference>
<evidence type="ECO:0000313" key="5">
    <source>
        <dbReference type="EMBL" id="SHH41486.1"/>
    </source>
</evidence>
<dbReference type="Proteomes" id="UP000184074">
    <property type="component" value="Unassembled WGS sequence"/>
</dbReference>
<dbReference type="SUPFAM" id="SSF111369">
    <property type="entry name" value="HlyD-like secretion proteins"/>
    <property type="match status" value="1"/>
</dbReference>
<proteinExistence type="predicted"/>
<evidence type="ECO:0000256" key="4">
    <source>
        <dbReference type="SAM" id="Phobius"/>
    </source>
</evidence>
<dbReference type="GO" id="GO:0030313">
    <property type="term" value="C:cell envelope"/>
    <property type="evidence" value="ECO:0007669"/>
    <property type="project" value="UniProtKB-SubCell"/>
</dbReference>
<dbReference type="AlphaFoldDB" id="A0A1M5SSK1"/>
<keyword evidence="6" id="KW-1185">Reference proteome</keyword>
<dbReference type="PANTHER" id="PTHR32347:SF23">
    <property type="entry name" value="BLL5650 PROTEIN"/>
    <property type="match status" value="1"/>
</dbReference>